<dbReference type="GO" id="GO:0044341">
    <property type="term" value="P:sodium-dependent phosphate transport"/>
    <property type="evidence" value="ECO:0007669"/>
    <property type="project" value="InterPro"/>
</dbReference>
<evidence type="ECO:0000256" key="1">
    <source>
        <dbReference type="ARBA" id="ARBA00004651"/>
    </source>
</evidence>
<keyword evidence="9" id="KW-1185">Reference proteome</keyword>
<organism evidence="8 9">
    <name type="scientific">Holdemania filiformis</name>
    <dbReference type="NCBI Taxonomy" id="61171"/>
    <lineage>
        <taxon>Bacteria</taxon>
        <taxon>Bacillati</taxon>
        <taxon>Bacillota</taxon>
        <taxon>Erysipelotrichia</taxon>
        <taxon>Erysipelotrichales</taxon>
        <taxon>Erysipelotrichaceae</taxon>
        <taxon>Holdemania</taxon>
    </lineage>
</organism>
<comment type="caution">
    <text evidence="8">The sequence shown here is derived from an EMBL/GenBank/DDBJ whole genome shotgun (WGS) entry which is preliminary data.</text>
</comment>
<feature type="transmembrane region" description="Helical" evidence="6">
    <location>
        <begin position="49"/>
        <end position="74"/>
    </location>
</feature>
<feature type="domain" description="PhoU" evidence="7">
    <location>
        <begin position="350"/>
        <end position="434"/>
    </location>
</feature>
<dbReference type="Gene3D" id="1.20.58.220">
    <property type="entry name" value="Phosphate transport system protein phou homolog 2, domain 2"/>
    <property type="match status" value="1"/>
</dbReference>
<name>A0A412G449_9FIRM</name>
<dbReference type="InterPro" id="IPR003841">
    <property type="entry name" value="Na/Pi_transpt"/>
</dbReference>
<dbReference type="Proteomes" id="UP000284178">
    <property type="component" value="Unassembled WGS sequence"/>
</dbReference>
<dbReference type="GO" id="GO:0005886">
    <property type="term" value="C:plasma membrane"/>
    <property type="evidence" value="ECO:0007669"/>
    <property type="project" value="UniProtKB-SubCell"/>
</dbReference>
<dbReference type="GeneID" id="83014626"/>
<dbReference type="InterPro" id="IPR026022">
    <property type="entry name" value="PhoU_dom"/>
</dbReference>
<dbReference type="PANTHER" id="PTHR10010:SF46">
    <property type="entry name" value="SODIUM-DEPENDENT PHOSPHATE TRANSPORT PROTEIN 2B"/>
    <property type="match status" value="1"/>
</dbReference>
<evidence type="ECO:0000256" key="2">
    <source>
        <dbReference type="ARBA" id="ARBA00022475"/>
    </source>
</evidence>
<accession>A0A412G449</accession>
<feature type="transmembrane region" description="Helical" evidence="6">
    <location>
        <begin position="245"/>
        <end position="268"/>
    </location>
</feature>
<dbReference type="Pfam" id="PF02690">
    <property type="entry name" value="Na_Pi_cotrans"/>
    <property type="match status" value="2"/>
</dbReference>
<dbReference type="InterPro" id="IPR038078">
    <property type="entry name" value="PhoU-like_sf"/>
</dbReference>
<keyword evidence="3 6" id="KW-0812">Transmembrane</keyword>
<dbReference type="InterPro" id="IPR004633">
    <property type="entry name" value="NaPi_cotrn-rel/YqeW-like"/>
</dbReference>
<feature type="transmembrane region" description="Helical" evidence="6">
    <location>
        <begin position="176"/>
        <end position="199"/>
    </location>
</feature>
<keyword evidence="5 6" id="KW-0472">Membrane</keyword>
<feature type="transmembrane region" description="Helical" evidence="6">
    <location>
        <begin position="211"/>
        <end position="233"/>
    </location>
</feature>
<evidence type="ECO:0000256" key="4">
    <source>
        <dbReference type="ARBA" id="ARBA00022989"/>
    </source>
</evidence>
<comment type="subcellular location">
    <subcellularLocation>
        <location evidence="1">Cell membrane</location>
        <topology evidence="1">Multi-pass membrane protein</topology>
    </subcellularLocation>
</comment>
<protein>
    <submittedName>
        <fullName evidence="8">Na/Pi cotransporter family protein</fullName>
    </submittedName>
</protein>
<feature type="domain" description="PhoU" evidence="7">
    <location>
        <begin position="455"/>
        <end position="539"/>
    </location>
</feature>
<keyword evidence="2" id="KW-1003">Cell membrane</keyword>
<dbReference type="SUPFAM" id="SSF109755">
    <property type="entry name" value="PhoU-like"/>
    <property type="match status" value="1"/>
</dbReference>
<dbReference type="AlphaFoldDB" id="A0A412G449"/>
<gene>
    <name evidence="8" type="ORF">DWY25_04305</name>
</gene>
<dbReference type="GO" id="GO:0005436">
    <property type="term" value="F:sodium:phosphate symporter activity"/>
    <property type="evidence" value="ECO:0007669"/>
    <property type="project" value="InterPro"/>
</dbReference>
<dbReference type="Pfam" id="PF01895">
    <property type="entry name" value="PhoU"/>
    <property type="match status" value="2"/>
</dbReference>
<dbReference type="EMBL" id="QRUP01000004">
    <property type="protein sequence ID" value="RGR75466.1"/>
    <property type="molecule type" value="Genomic_DNA"/>
</dbReference>
<evidence type="ECO:0000256" key="3">
    <source>
        <dbReference type="ARBA" id="ARBA00022692"/>
    </source>
</evidence>
<dbReference type="PANTHER" id="PTHR10010">
    <property type="entry name" value="SOLUTE CARRIER FAMILY 34 SODIUM PHOSPHATE , MEMBER 2-RELATED"/>
    <property type="match status" value="1"/>
</dbReference>
<evidence type="ECO:0000259" key="7">
    <source>
        <dbReference type="Pfam" id="PF01895"/>
    </source>
</evidence>
<keyword evidence="4 6" id="KW-1133">Transmembrane helix</keyword>
<feature type="transmembrane region" description="Helical" evidence="6">
    <location>
        <begin position="12"/>
        <end position="29"/>
    </location>
</feature>
<reference evidence="8 9" key="1">
    <citation type="submission" date="2018-08" db="EMBL/GenBank/DDBJ databases">
        <title>A genome reference for cultivated species of the human gut microbiota.</title>
        <authorList>
            <person name="Zou Y."/>
            <person name="Xue W."/>
            <person name="Luo G."/>
        </authorList>
    </citation>
    <scope>NUCLEOTIDE SEQUENCE [LARGE SCALE GENOMIC DNA]</scope>
    <source>
        <strain evidence="8 9">AF24-29</strain>
    </source>
</reference>
<feature type="transmembrane region" description="Helical" evidence="6">
    <location>
        <begin position="110"/>
        <end position="126"/>
    </location>
</feature>
<dbReference type="RefSeq" id="WP_117894150.1">
    <property type="nucleotide sequence ID" value="NZ_CABJCV010000004.1"/>
</dbReference>
<sequence>MTLQDIQWDMILGGFGLFLFGIKFMGDGLKSLAGDKLRDYIDKYTSKPLMAIVIGALVTIMIQSSSATTAITIGLVRAGLMRLEQAAGIVMGANIGTTVTAFLIGLKVEQFALFFVFAGGVVISFAKRKKSRTVGEIVMGFGLLFYGLRIMGDSLSMLKDMPEFIAFAEMMGRQPLLALLAGTVLTALIQGSAATIGVVQKLVEAGAMSMSAALPFVFGSNIGTTITGVFAAIGGSLAAKRTAGLHTLFNVIGTLIGMLLLQPYILLIQKLSAMLNIAPMMQIAVAHILFNVGATILFFPFLKQMCQLVKKLIPGQEPERLDIKIDDLDEKIIHELPASALELVHKSIFKMVDVVSKTVQEAKSYFVKGTDEEDREMILQSEALINSFDAKITQYLMQISKENLSDKEMADLNLNLQVIKNLERIGDLTVNLVEFFEMVSEDQSSFSAGAKDEVLQMFDLFDHMLAQSVRVYESQDYTLYSALLEDENYMDLLEYKARQNHFERMSRQECSSAVAGSVFCDILGNLERMADHTCNIARCAIESTGMEAAEKH</sequence>
<dbReference type="NCBIfam" id="TIGR00704">
    <property type="entry name" value="NaPi_cotrn_rel"/>
    <property type="match status" value="1"/>
</dbReference>
<evidence type="ECO:0000256" key="5">
    <source>
        <dbReference type="ARBA" id="ARBA00023136"/>
    </source>
</evidence>
<evidence type="ECO:0000313" key="8">
    <source>
        <dbReference type="EMBL" id="RGR75466.1"/>
    </source>
</evidence>
<evidence type="ECO:0000313" key="9">
    <source>
        <dbReference type="Proteomes" id="UP000284178"/>
    </source>
</evidence>
<feature type="transmembrane region" description="Helical" evidence="6">
    <location>
        <begin position="280"/>
        <end position="302"/>
    </location>
</feature>
<dbReference type="NCBIfam" id="NF037997">
    <property type="entry name" value="Na_Pi_symport"/>
    <property type="match status" value="1"/>
</dbReference>
<evidence type="ECO:0000256" key="6">
    <source>
        <dbReference type="SAM" id="Phobius"/>
    </source>
</evidence>
<proteinExistence type="predicted"/>